<dbReference type="EMBL" id="VDEP01000446">
    <property type="protein sequence ID" value="KAA1078830.1"/>
    <property type="molecule type" value="Genomic_DNA"/>
</dbReference>
<comment type="caution">
    <text evidence="1">The sequence shown here is derived from an EMBL/GenBank/DDBJ whole genome shotgun (WGS) entry which is preliminary data.</text>
</comment>
<name>A0A5B0MSL8_PUCGR</name>
<evidence type="ECO:0000313" key="3">
    <source>
        <dbReference type="Proteomes" id="UP000325313"/>
    </source>
</evidence>
<dbReference type="AlphaFoldDB" id="A0A5B0MSL8"/>
<reference evidence="1 3" key="1">
    <citation type="submission" date="2019-05" db="EMBL/GenBank/DDBJ databases">
        <title>Emergence of the Ug99 lineage of the wheat stem rust pathogen through somatic hybridization.</title>
        <authorList>
            <person name="Li F."/>
            <person name="Upadhyaya N.M."/>
            <person name="Sperschneider J."/>
            <person name="Matny O."/>
            <person name="Nguyen-Phuc H."/>
            <person name="Mago R."/>
            <person name="Raley C."/>
            <person name="Miller M.E."/>
            <person name="Silverstein K.A.T."/>
            <person name="Henningsen E."/>
            <person name="Hirsch C.D."/>
            <person name="Visser B."/>
            <person name="Pretorius Z.A."/>
            <person name="Steffenson B.J."/>
            <person name="Schwessinger B."/>
            <person name="Dodds P.N."/>
            <person name="Figueroa M."/>
        </authorList>
    </citation>
    <scope>NUCLEOTIDE SEQUENCE [LARGE SCALE GENOMIC DNA]</scope>
    <source>
        <strain evidence="1 3">Ug99</strain>
    </source>
</reference>
<protein>
    <submittedName>
        <fullName evidence="1">Uncharacterized protein</fullName>
    </submittedName>
</protein>
<proteinExistence type="predicted"/>
<evidence type="ECO:0000313" key="2">
    <source>
        <dbReference type="EMBL" id="KAA1132806.1"/>
    </source>
</evidence>
<organism evidence="1 3">
    <name type="scientific">Puccinia graminis f. sp. tritici</name>
    <dbReference type="NCBI Taxonomy" id="56615"/>
    <lineage>
        <taxon>Eukaryota</taxon>
        <taxon>Fungi</taxon>
        <taxon>Dikarya</taxon>
        <taxon>Basidiomycota</taxon>
        <taxon>Pucciniomycotina</taxon>
        <taxon>Pucciniomycetes</taxon>
        <taxon>Pucciniales</taxon>
        <taxon>Pucciniaceae</taxon>
        <taxon>Puccinia</taxon>
    </lineage>
</organism>
<dbReference type="EMBL" id="VDEP01000076">
    <property type="protein sequence ID" value="KAA1132806.1"/>
    <property type="molecule type" value="Genomic_DNA"/>
</dbReference>
<sequence>MGAGTNDGPRKTLEGVMQLHNWNSVVESDYIVSGTKALQNTFPFFAVGAEAITLGNIARFDDVAAIWHVMHSAAAATIILGSITQLEFGAKAIT</sequence>
<gene>
    <name evidence="1" type="ORF">PGTUg99_005411</name>
    <name evidence="2" type="ORF">PGTUg99_017474</name>
</gene>
<accession>A0A5B0MSL8</accession>
<dbReference type="Proteomes" id="UP000325313">
    <property type="component" value="Unassembled WGS sequence"/>
</dbReference>
<evidence type="ECO:0000313" key="1">
    <source>
        <dbReference type="EMBL" id="KAA1078830.1"/>
    </source>
</evidence>